<keyword evidence="2" id="KW-1185">Reference proteome</keyword>
<evidence type="ECO:0000313" key="2">
    <source>
        <dbReference type="Proteomes" id="UP000432464"/>
    </source>
</evidence>
<dbReference type="Proteomes" id="UP000432464">
    <property type="component" value="Unassembled WGS sequence"/>
</dbReference>
<name>A0A6I3L2J6_9NOCA</name>
<dbReference type="InterPro" id="IPR019587">
    <property type="entry name" value="Polyketide_cyclase/dehydratase"/>
</dbReference>
<evidence type="ECO:0000313" key="1">
    <source>
        <dbReference type="EMBL" id="MTE17253.1"/>
    </source>
</evidence>
<accession>A0A6I3L2J6</accession>
<protein>
    <submittedName>
        <fullName evidence="1">SRPBCC family protein</fullName>
    </submittedName>
</protein>
<comment type="caution">
    <text evidence="1">The sequence shown here is derived from an EMBL/GenBank/DDBJ whole genome shotgun (WGS) entry which is preliminary data.</text>
</comment>
<dbReference type="AlphaFoldDB" id="A0A6I3L2J6"/>
<reference evidence="1 2" key="1">
    <citation type="submission" date="2019-11" db="EMBL/GenBank/DDBJ databases">
        <title>Nocardia sp. nov. CT2-14 isolated from soil.</title>
        <authorList>
            <person name="Kanchanasin P."/>
            <person name="Tanasupawat S."/>
            <person name="Yuki M."/>
            <person name="Kudo T."/>
        </authorList>
    </citation>
    <scope>NUCLEOTIDE SEQUENCE [LARGE SCALE GENOMIC DNA]</scope>
    <source>
        <strain evidence="1 2">CT2-14</strain>
    </source>
</reference>
<organism evidence="1 2">
    <name type="scientific">Nocardia aurantiaca</name>
    <dbReference type="NCBI Taxonomy" id="2675850"/>
    <lineage>
        <taxon>Bacteria</taxon>
        <taxon>Bacillati</taxon>
        <taxon>Actinomycetota</taxon>
        <taxon>Actinomycetes</taxon>
        <taxon>Mycobacteriales</taxon>
        <taxon>Nocardiaceae</taxon>
        <taxon>Nocardia</taxon>
    </lineage>
</organism>
<gene>
    <name evidence="1" type="ORF">GLP40_31515</name>
</gene>
<dbReference type="CDD" id="cd07814">
    <property type="entry name" value="SRPBCC_CalC_Aha1-like"/>
    <property type="match status" value="1"/>
</dbReference>
<dbReference type="InterPro" id="IPR023393">
    <property type="entry name" value="START-like_dom_sf"/>
</dbReference>
<proteinExistence type="predicted"/>
<dbReference type="Pfam" id="PF10604">
    <property type="entry name" value="Polyketide_cyc2"/>
    <property type="match status" value="1"/>
</dbReference>
<dbReference type="SUPFAM" id="SSF55961">
    <property type="entry name" value="Bet v1-like"/>
    <property type="match status" value="1"/>
</dbReference>
<dbReference type="Gene3D" id="3.30.530.20">
    <property type="match status" value="1"/>
</dbReference>
<dbReference type="EMBL" id="WMBB01000021">
    <property type="protein sequence ID" value="MTE17253.1"/>
    <property type="molecule type" value="Genomic_DNA"/>
</dbReference>
<sequence>MLHRGAGHLFLRNDARNPVLCTRFRRVVAHGHRAGLETRSFMGFIAIRRDLPGTPDAVFDTLIRPSTWEHWFSLHRDFVVPPPDRLSVGSTIIADVLMLGMADRVEWTVEALEPPRRVVLTGHGEAGIGCIFTYHLQPSSLGTTLTVDGLFTRAGMTRSLADALRKHGREHLDRTVSQLAAMASAPCE</sequence>